<evidence type="ECO:0000256" key="2">
    <source>
        <dbReference type="ARBA" id="ARBA00022490"/>
    </source>
</evidence>
<comment type="similarity">
    <text evidence="1">Belongs to the peptidase C15 family.</text>
</comment>
<dbReference type="GO" id="GO:0005829">
    <property type="term" value="C:cytosol"/>
    <property type="evidence" value="ECO:0007669"/>
    <property type="project" value="InterPro"/>
</dbReference>
<evidence type="ECO:0000256" key="7">
    <source>
        <dbReference type="SAM" id="MobiDB-lite"/>
    </source>
</evidence>
<evidence type="ECO:0000256" key="4">
    <source>
        <dbReference type="ARBA" id="ARBA00022801"/>
    </source>
</evidence>
<accession>A0A2J7TDY6</accession>
<evidence type="ECO:0000313" key="8">
    <source>
        <dbReference type="EMBL" id="PNG24987.1"/>
    </source>
</evidence>
<feature type="region of interest" description="Disordered" evidence="7">
    <location>
        <begin position="120"/>
        <end position="159"/>
    </location>
</feature>
<keyword evidence="2" id="KW-0963">Cytoplasm</keyword>
<dbReference type="Proteomes" id="UP000236286">
    <property type="component" value="Unassembled WGS sequence"/>
</dbReference>
<keyword evidence="5" id="KW-0788">Thiol protease</keyword>
<dbReference type="EC" id="3.4.19.3" evidence="6"/>
<dbReference type="InterPro" id="IPR033694">
    <property type="entry name" value="PGPEP1_Cys_AS"/>
</dbReference>
<dbReference type="Pfam" id="PF01470">
    <property type="entry name" value="Peptidase_C15"/>
    <property type="match status" value="2"/>
</dbReference>
<keyword evidence="4" id="KW-0378">Hydrolase</keyword>
<dbReference type="SUPFAM" id="SSF53182">
    <property type="entry name" value="Pyrrolidone carboxyl peptidase (pyroglutamate aminopeptidase)"/>
    <property type="match status" value="1"/>
</dbReference>
<dbReference type="RefSeq" id="WP_102844720.1">
    <property type="nucleotide sequence ID" value="NZ_PDZR01000021.1"/>
</dbReference>
<dbReference type="OrthoDB" id="9779738at2"/>
<gene>
    <name evidence="8" type="ORF">CR492_15930</name>
</gene>
<dbReference type="InterPro" id="IPR000816">
    <property type="entry name" value="Peptidase_C15"/>
</dbReference>
<organism evidence="8 9">
    <name type="scientific">Methylocella silvestris</name>
    <dbReference type="NCBI Taxonomy" id="199596"/>
    <lineage>
        <taxon>Bacteria</taxon>
        <taxon>Pseudomonadati</taxon>
        <taxon>Pseudomonadota</taxon>
        <taxon>Alphaproteobacteria</taxon>
        <taxon>Hyphomicrobiales</taxon>
        <taxon>Beijerinckiaceae</taxon>
        <taxon>Methylocella</taxon>
    </lineage>
</organism>
<evidence type="ECO:0000256" key="1">
    <source>
        <dbReference type="ARBA" id="ARBA00006641"/>
    </source>
</evidence>
<sequence>MRILVTGFGGFPGSPRNPTERIIASLARHRPRLARAGLELDLSVLPVVYAALEPRLEALTRETPPDAILHFGLASRRSGLCVETRALNRISLLRPDAAGALPQRRVLLTGGDQIGVDGAQVQSGESQHVPSESQALAGRKRLDRVPRRPSPGGAAQSLKSSAPAALIAARLRRGGFRAAVSIDAGDYVCNQTLFLSLSRHPDALVGFIHVPPLASRRPQPFLLPSGRRTAVVSPLASPRRPHGPAGASWPKRLTLDETVRAAVLAILALIPNLQARRLSRP</sequence>
<reference evidence="8 9" key="1">
    <citation type="submission" date="2017-10" db="EMBL/GenBank/DDBJ databases">
        <title>Genome announcement of Methylocella silvestris TVC from permafrost.</title>
        <authorList>
            <person name="Wang J."/>
            <person name="Geng K."/>
            <person name="Ul-Haque F."/>
            <person name="Crombie A.T."/>
            <person name="Street L.E."/>
            <person name="Wookey P.A."/>
            <person name="Murrell J.C."/>
            <person name="Pratscher J."/>
        </authorList>
    </citation>
    <scope>NUCLEOTIDE SEQUENCE [LARGE SCALE GENOMIC DNA]</scope>
    <source>
        <strain evidence="8 9">TVC</strain>
    </source>
</reference>
<keyword evidence="3" id="KW-0645">Protease</keyword>
<dbReference type="Gene3D" id="3.40.630.20">
    <property type="entry name" value="Peptidase C15, pyroglutamyl peptidase I-like"/>
    <property type="match status" value="1"/>
</dbReference>
<evidence type="ECO:0000256" key="5">
    <source>
        <dbReference type="ARBA" id="ARBA00022807"/>
    </source>
</evidence>
<dbReference type="PANTHER" id="PTHR23402">
    <property type="entry name" value="PROTEASE FAMILY C15 PYROGLUTAMYL-PEPTIDASE I-RELATED"/>
    <property type="match status" value="1"/>
</dbReference>
<dbReference type="GO" id="GO:0006508">
    <property type="term" value="P:proteolysis"/>
    <property type="evidence" value="ECO:0007669"/>
    <property type="project" value="UniProtKB-KW"/>
</dbReference>
<dbReference type="GO" id="GO:0016920">
    <property type="term" value="F:pyroglutamyl-peptidase activity"/>
    <property type="evidence" value="ECO:0007669"/>
    <property type="project" value="UniProtKB-EC"/>
</dbReference>
<evidence type="ECO:0000256" key="3">
    <source>
        <dbReference type="ARBA" id="ARBA00022670"/>
    </source>
</evidence>
<dbReference type="AlphaFoldDB" id="A0A2J7TDY6"/>
<dbReference type="InterPro" id="IPR036440">
    <property type="entry name" value="Peptidase_C15-like_sf"/>
</dbReference>
<dbReference type="InterPro" id="IPR016125">
    <property type="entry name" value="Peptidase_C15-like"/>
</dbReference>
<dbReference type="EMBL" id="PDZR01000021">
    <property type="protein sequence ID" value="PNG24987.1"/>
    <property type="molecule type" value="Genomic_DNA"/>
</dbReference>
<comment type="catalytic activity">
    <reaction evidence="6">
        <text>Release of an N-terminal pyroglutamyl group from a polypeptide, the second amino acid generally not being Pro.</text>
        <dbReference type="EC" id="3.4.19.3"/>
    </reaction>
</comment>
<feature type="compositionally biased region" description="Polar residues" evidence="7">
    <location>
        <begin position="120"/>
        <end position="134"/>
    </location>
</feature>
<protein>
    <recommendedName>
        <fullName evidence="6">Pyroglutamyl-peptidase I</fullName>
        <ecNumber evidence="6">3.4.19.3</ecNumber>
    </recommendedName>
</protein>
<dbReference type="PROSITE" id="PS01334">
    <property type="entry name" value="PYRASE_CYS"/>
    <property type="match status" value="1"/>
</dbReference>
<name>A0A2J7TDY6_METSI</name>
<feature type="active site" evidence="6">
    <location>
        <position position="189"/>
    </location>
</feature>
<dbReference type="PANTHER" id="PTHR23402:SF1">
    <property type="entry name" value="PYROGLUTAMYL-PEPTIDASE I"/>
    <property type="match status" value="1"/>
</dbReference>
<evidence type="ECO:0000313" key="9">
    <source>
        <dbReference type="Proteomes" id="UP000236286"/>
    </source>
</evidence>
<proteinExistence type="inferred from homology"/>
<evidence type="ECO:0000256" key="6">
    <source>
        <dbReference type="PROSITE-ProRule" id="PRU10077"/>
    </source>
</evidence>
<dbReference type="PRINTS" id="PR00706">
    <property type="entry name" value="PYROGLUPTASE"/>
</dbReference>
<comment type="caution">
    <text evidence="8">The sequence shown here is derived from an EMBL/GenBank/DDBJ whole genome shotgun (WGS) entry which is preliminary data.</text>
</comment>